<gene>
    <name evidence="1" type="ORF">KIMC2_10920</name>
</gene>
<dbReference type="Proteomes" id="UP001321804">
    <property type="component" value="Chromosome"/>
</dbReference>
<reference evidence="1 2" key="1">
    <citation type="journal article" date="2023" name="Microbiol. Spectr.">
        <title>Symbiosis of Carpenter Bees with Uncharacterized Lactic Acid Bacteria Showing NAD Auxotrophy.</title>
        <authorList>
            <person name="Kawasaki S."/>
            <person name="Ozawa K."/>
            <person name="Mori T."/>
            <person name="Yamamoto A."/>
            <person name="Ito M."/>
            <person name="Ohkuma M."/>
            <person name="Sakamoto M."/>
            <person name="Matsutani M."/>
        </authorList>
    </citation>
    <scope>NUCLEOTIDE SEQUENCE [LARGE SCALE GENOMIC DNA]</scope>
    <source>
        <strain evidence="1 2">KimC2</strain>
    </source>
</reference>
<name>A0AAU9D540_9LACO</name>
<dbReference type="EMBL" id="AP026801">
    <property type="protein sequence ID" value="BDR56530.1"/>
    <property type="molecule type" value="Genomic_DNA"/>
</dbReference>
<dbReference type="KEGG" id="xak:KIMC2_10920"/>
<evidence type="ECO:0008006" key="3">
    <source>
        <dbReference type="Google" id="ProtNLM"/>
    </source>
</evidence>
<organism evidence="1 2">
    <name type="scientific">Xylocopilactobacillus apis</name>
    <dbReference type="NCBI Taxonomy" id="2932183"/>
    <lineage>
        <taxon>Bacteria</taxon>
        <taxon>Bacillati</taxon>
        <taxon>Bacillota</taxon>
        <taxon>Bacilli</taxon>
        <taxon>Lactobacillales</taxon>
        <taxon>Lactobacillaceae</taxon>
        <taxon>Xylocopilactobacillus</taxon>
    </lineage>
</organism>
<sequence length="138" mass="15766">MNKKQFNSIVNEYLTKLNSKDLRLNFVLSDDAQLTGTIKIFGQPLRFRLIMNVSVLANKDLLLKPEVVSMGNLNISLKRVLQLIETQVKLPKFISIDSKNVEVVIALEKIQFNKNLSFRVDAVDLANDRIVFNGYLNK</sequence>
<keyword evidence="2" id="KW-1185">Reference proteome</keyword>
<accession>A0AAU9D540</accession>
<protein>
    <recommendedName>
        <fullName evidence="3">DUF2140 domain-containing protein</fullName>
    </recommendedName>
</protein>
<dbReference type="InterPro" id="IPR018672">
    <property type="entry name" value="DUF2140"/>
</dbReference>
<dbReference type="AlphaFoldDB" id="A0AAU9D540"/>
<evidence type="ECO:0000313" key="1">
    <source>
        <dbReference type="EMBL" id="BDR56530.1"/>
    </source>
</evidence>
<evidence type="ECO:0000313" key="2">
    <source>
        <dbReference type="Proteomes" id="UP001321804"/>
    </source>
</evidence>
<dbReference type="Pfam" id="PF09911">
    <property type="entry name" value="DUF2140"/>
    <property type="match status" value="1"/>
</dbReference>
<proteinExistence type="predicted"/>